<sequence>MSPLVRMDIETPRDEPIRFNRDRQKVYFYEYRYHLFNIFNRKLWGVKPVAYNWQDLTAEAYSLYAPMGYGGLIESVKIAVHDPDTGQIIDRLFFSQGIHLGTDRWEAVRLYMQRRDVGSVEFGPPPYGIDLVDHPNPFIRIAPKVQWPADMDLESRTAPGSEEKS</sequence>
<dbReference type="Pfam" id="PF20455">
    <property type="entry name" value="DUF6708"/>
    <property type="match status" value="1"/>
</dbReference>
<dbReference type="EMBL" id="CP039371">
    <property type="protein sequence ID" value="QCI15546.1"/>
    <property type="molecule type" value="Genomic_DNA"/>
</dbReference>
<feature type="domain" description="DUF6708" evidence="1">
    <location>
        <begin position="4"/>
        <end position="115"/>
    </location>
</feature>
<evidence type="ECO:0000259" key="1">
    <source>
        <dbReference type="Pfam" id="PF20455"/>
    </source>
</evidence>
<organism evidence="2 3">
    <name type="scientific">Pseudomonas putida</name>
    <name type="common">Arthrobacter siderocapsulatus</name>
    <dbReference type="NCBI Taxonomy" id="303"/>
    <lineage>
        <taxon>Bacteria</taxon>
        <taxon>Pseudomonadati</taxon>
        <taxon>Pseudomonadota</taxon>
        <taxon>Gammaproteobacteria</taxon>
        <taxon>Pseudomonadales</taxon>
        <taxon>Pseudomonadaceae</taxon>
        <taxon>Pseudomonas</taxon>
    </lineage>
</organism>
<reference evidence="3" key="1">
    <citation type="submission" date="2019-04" db="EMBL/GenBank/DDBJ databases">
        <title>Genome sequence of Pseudomonas putida 1290, an auxin catabolizing strain.</title>
        <authorList>
            <person name="Laird T.S."/>
            <person name="Leveau J.H.J."/>
        </authorList>
    </citation>
    <scope>NUCLEOTIDE SEQUENCE [LARGE SCALE GENOMIC DNA]</scope>
    <source>
        <strain evidence="3">1290</strain>
    </source>
</reference>
<evidence type="ECO:0000313" key="3">
    <source>
        <dbReference type="Proteomes" id="UP000298551"/>
    </source>
</evidence>
<dbReference type="Proteomes" id="UP000298551">
    <property type="component" value="Chromosome"/>
</dbReference>
<accession>A0A4D6XDJ5</accession>
<protein>
    <recommendedName>
        <fullName evidence="1">DUF6708 domain-containing protein</fullName>
    </recommendedName>
</protein>
<proteinExistence type="predicted"/>
<dbReference type="InterPro" id="IPR046554">
    <property type="entry name" value="DUF6708"/>
</dbReference>
<name>A0A4D6XDJ5_PSEPU</name>
<dbReference type="AlphaFoldDB" id="A0A4D6XDJ5"/>
<gene>
    <name evidence="2" type="ORF">E6B08_22325</name>
</gene>
<dbReference type="OrthoDB" id="6919094at2"/>
<evidence type="ECO:0000313" key="2">
    <source>
        <dbReference type="EMBL" id="QCI15546.1"/>
    </source>
</evidence>